<dbReference type="InterPro" id="IPR014721">
    <property type="entry name" value="Ribsml_uS5_D2-typ_fold_subgr"/>
</dbReference>
<dbReference type="InterPro" id="IPR000795">
    <property type="entry name" value="T_Tr_GTP-bd_dom"/>
</dbReference>
<dbReference type="InterPro" id="IPR020568">
    <property type="entry name" value="Ribosomal_Su5_D2-typ_SF"/>
</dbReference>
<dbReference type="InterPro" id="IPR004540">
    <property type="entry name" value="Transl_elong_EFG/EF2"/>
</dbReference>
<reference evidence="10" key="1">
    <citation type="submission" date="2018-04" db="EMBL/GenBank/DDBJ databases">
        <title>Whole genome sequencing of Hypsizygus marmoreus.</title>
        <authorList>
            <person name="Choi I.-G."/>
            <person name="Min B."/>
            <person name="Kim J.-G."/>
            <person name="Kim S."/>
            <person name="Oh Y.-L."/>
            <person name="Kong W.-S."/>
            <person name="Park H."/>
            <person name="Jeong J."/>
            <person name="Song E.-S."/>
        </authorList>
    </citation>
    <scope>NUCLEOTIDE SEQUENCE [LARGE SCALE GENOMIC DNA]</scope>
    <source>
        <strain evidence="10">51987-8</strain>
    </source>
</reference>
<gene>
    <name evidence="8 10" type="primary">MEF1</name>
    <name evidence="10" type="ORF">Hypma_011052</name>
</gene>
<dbReference type="CDD" id="cd01434">
    <property type="entry name" value="EFG_mtEFG1_IV"/>
    <property type="match status" value="1"/>
</dbReference>
<dbReference type="PROSITE" id="PS51722">
    <property type="entry name" value="G_TR_2"/>
    <property type="match status" value="1"/>
</dbReference>
<dbReference type="CDD" id="cd16262">
    <property type="entry name" value="EFG_III"/>
    <property type="match status" value="1"/>
</dbReference>
<dbReference type="InterPro" id="IPR009022">
    <property type="entry name" value="EFG_III"/>
</dbReference>
<dbReference type="AlphaFoldDB" id="A0A369JSW7"/>
<keyword evidence="11" id="KW-1185">Reference proteome</keyword>
<keyword evidence="3 8" id="KW-0251">Elongation factor</keyword>
<dbReference type="Pfam" id="PF03144">
    <property type="entry name" value="GTP_EFTU_D2"/>
    <property type="match status" value="1"/>
</dbReference>
<dbReference type="InterPro" id="IPR009000">
    <property type="entry name" value="Transl_B-barrel_sf"/>
</dbReference>
<dbReference type="FunCoup" id="A0A369JSW7">
    <property type="interactions" value="354"/>
</dbReference>
<dbReference type="PANTHER" id="PTHR43636">
    <property type="entry name" value="ELONGATION FACTOR G, MITOCHONDRIAL"/>
    <property type="match status" value="1"/>
</dbReference>
<dbReference type="InParanoid" id="A0A369JSW7"/>
<keyword evidence="4 8" id="KW-0648">Protein biosynthesis</keyword>
<dbReference type="Gene3D" id="3.40.50.300">
    <property type="entry name" value="P-loop containing nucleotide triphosphate hydrolases"/>
    <property type="match status" value="1"/>
</dbReference>
<dbReference type="OrthoDB" id="198619at2759"/>
<dbReference type="InterPro" id="IPR005517">
    <property type="entry name" value="Transl_elong_EFG/EF2_IV"/>
</dbReference>
<dbReference type="CDD" id="cd01886">
    <property type="entry name" value="EF-G"/>
    <property type="match status" value="1"/>
</dbReference>
<dbReference type="Pfam" id="PF14492">
    <property type="entry name" value="EFG_III"/>
    <property type="match status" value="1"/>
</dbReference>
<dbReference type="HAMAP" id="MF_00054_B">
    <property type="entry name" value="EF_G_EF_2_B"/>
    <property type="match status" value="1"/>
</dbReference>
<dbReference type="InterPro" id="IPR035647">
    <property type="entry name" value="EFG_III/V"/>
</dbReference>
<dbReference type="FunFam" id="3.40.50.300:FF:000029">
    <property type="entry name" value="Elongation factor G"/>
    <property type="match status" value="1"/>
</dbReference>
<keyword evidence="5 8" id="KW-0496">Mitochondrion</keyword>
<evidence type="ECO:0000256" key="8">
    <source>
        <dbReference type="HAMAP-Rule" id="MF_03061"/>
    </source>
</evidence>
<dbReference type="FunFam" id="3.30.70.870:FF:000001">
    <property type="entry name" value="Elongation factor G"/>
    <property type="match status" value="1"/>
</dbReference>
<dbReference type="GO" id="GO:0003924">
    <property type="term" value="F:GTPase activity"/>
    <property type="evidence" value="ECO:0007669"/>
    <property type="project" value="UniProtKB-UniRule"/>
</dbReference>
<organism evidence="10 11">
    <name type="scientific">Hypsizygus marmoreus</name>
    <name type="common">White beech mushroom</name>
    <name type="synonym">Agaricus marmoreus</name>
    <dbReference type="NCBI Taxonomy" id="39966"/>
    <lineage>
        <taxon>Eukaryota</taxon>
        <taxon>Fungi</taxon>
        <taxon>Dikarya</taxon>
        <taxon>Basidiomycota</taxon>
        <taxon>Agaricomycotina</taxon>
        <taxon>Agaricomycetes</taxon>
        <taxon>Agaricomycetidae</taxon>
        <taxon>Agaricales</taxon>
        <taxon>Tricholomatineae</taxon>
        <taxon>Lyophyllaceae</taxon>
        <taxon>Hypsizygus</taxon>
    </lineage>
</organism>
<dbReference type="InterPro" id="IPR005225">
    <property type="entry name" value="Small_GTP-bd"/>
</dbReference>
<evidence type="ECO:0000256" key="4">
    <source>
        <dbReference type="ARBA" id="ARBA00022917"/>
    </source>
</evidence>
<dbReference type="Pfam" id="PF00009">
    <property type="entry name" value="GTP_EFTU"/>
    <property type="match status" value="1"/>
</dbReference>
<dbReference type="EMBL" id="LUEZ02000053">
    <property type="protein sequence ID" value="RDB21846.1"/>
    <property type="molecule type" value="Genomic_DNA"/>
</dbReference>
<feature type="binding site" evidence="8">
    <location>
        <begin position="81"/>
        <end position="88"/>
    </location>
    <ligand>
        <name>GTP</name>
        <dbReference type="ChEBI" id="CHEBI:37565"/>
    </ligand>
</feature>
<evidence type="ECO:0000256" key="7">
    <source>
        <dbReference type="ARBA" id="ARBA00024731"/>
    </source>
</evidence>
<dbReference type="NCBIfam" id="TIGR00484">
    <property type="entry name" value="EF-G"/>
    <property type="match status" value="1"/>
</dbReference>
<dbReference type="InterPro" id="IPR047872">
    <property type="entry name" value="EFG_IV"/>
</dbReference>
<comment type="pathway">
    <text evidence="8">Protein biosynthesis; polypeptide chain elongation.</text>
</comment>
<feature type="binding site" evidence="8">
    <location>
        <begin position="158"/>
        <end position="162"/>
    </location>
    <ligand>
        <name>GTP</name>
        <dbReference type="ChEBI" id="CHEBI:37565"/>
    </ligand>
</feature>
<dbReference type="InterPro" id="IPR027417">
    <property type="entry name" value="P-loop_NTPase"/>
</dbReference>
<dbReference type="InterPro" id="IPR031157">
    <property type="entry name" value="G_TR_CS"/>
</dbReference>
<name>A0A369JSW7_HYPMA</name>
<protein>
    <recommendedName>
        <fullName evidence="8">Elongation factor G, mitochondrial</fullName>
        <shortName evidence="8">EF-Gmt</shortName>
    </recommendedName>
    <alternativeName>
        <fullName evidence="8">Elongation factor G 1, mitochondrial</fullName>
        <shortName evidence="8">mEF-G 1</shortName>
    </alternativeName>
    <alternativeName>
        <fullName evidence="8">Elongation factor G1</fullName>
    </alternativeName>
</protein>
<dbReference type="PROSITE" id="PS51257">
    <property type="entry name" value="PROKAR_LIPOPROTEIN"/>
    <property type="match status" value="1"/>
</dbReference>
<keyword evidence="6 8" id="KW-0342">GTP-binding</keyword>
<dbReference type="NCBIfam" id="NF009381">
    <property type="entry name" value="PRK12740.1-5"/>
    <property type="match status" value="1"/>
</dbReference>
<comment type="similarity">
    <text evidence="8">Belongs to the GTP-binding elongation factor family. EF-G/EF-2 subfamily.</text>
</comment>
<evidence type="ECO:0000256" key="3">
    <source>
        <dbReference type="ARBA" id="ARBA00022768"/>
    </source>
</evidence>
<dbReference type="InterPro" id="IPR041095">
    <property type="entry name" value="EFG_II"/>
</dbReference>
<dbReference type="FunFam" id="3.30.230.10:FF:000003">
    <property type="entry name" value="Elongation factor G"/>
    <property type="match status" value="1"/>
</dbReference>
<dbReference type="STRING" id="39966.A0A369JSW7"/>
<dbReference type="UniPathway" id="UPA00345"/>
<dbReference type="Pfam" id="PF00679">
    <property type="entry name" value="EFG_C"/>
    <property type="match status" value="1"/>
</dbReference>
<dbReference type="InterPro" id="IPR004161">
    <property type="entry name" value="EFTu-like_2"/>
</dbReference>
<dbReference type="SUPFAM" id="SSF50447">
    <property type="entry name" value="Translation proteins"/>
    <property type="match status" value="1"/>
</dbReference>
<evidence type="ECO:0000313" key="11">
    <source>
        <dbReference type="Proteomes" id="UP000076154"/>
    </source>
</evidence>
<dbReference type="Gene3D" id="3.30.230.10">
    <property type="match status" value="1"/>
</dbReference>
<dbReference type="Gene3D" id="3.30.70.240">
    <property type="match status" value="1"/>
</dbReference>
<comment type="similarity">
    <text evidence="1">Belongs to the TRAFAC class translation factor GTPase superfamily. Classic translation factor GTPase family. EF-G/EF-2 subfamily.</text>
</comment>
<dbReference type="SUPFAM" id="SSF54211">
    <property type="entry name" value="Ribosomal protein S5 domain 2-like"/>
    <property type="match status" value="1"/>
</dbReference>
<dbReference type="SMART" id="SM00889">
    <property type="entry name" value="EFG_IV"/>
    <property type="match status" value="1"/>
</dbReference>
<evidence type="ECO:0000259" key="9">
    <source>
        <dbReference type="PROSITE" id="PS51722"/>
    </source>
</evidence>
<dbReference type="Gene3D" id="2.40.30.10">
    <property type="entry name" value="Translation factors"/>
    <property type="match status" value="1"/>
</dbReference>
<dbReference type="SUPFAM" id="SSF52540">
    <property type="entry name" value="P-loop containing nucleoside triphosphate hydrolases"/>
    <property type="match status" value="1"/>
</dbReference>
<accession>A0A369JSW7</accession>
<evidence type="ECO:0000256" key="1">
    <source>
        <dbReference type="ARBA" id="ARBA00005870"/>
    </source>
</evidence>
<keyword evidence="2 8" id="KW-0547">Nucleotide-binding</keyword>
<dbReference type="Pfam" id="PF03764">
    <property type="entry name" value="EFG_IV"/>
    <property type="match status" value="1"/>
</dbReference>
<proteinExistence type="inferred from homology"/>
<dbReference type="CDD" id="cd04091">
    <property type="entry name" value="mtEFG1_II_like"/>
    <property type="match status" value="1"/>
</dbReference>
<dbReference type="NCBIfam" id="TIGR00231">
    <property type="entry name" value="small_GTP"/>
    <property type="match status" value="1"/>
</dbReference>
<dbReference type="Gene3D" id="3.30.70.870">
    <property type="entry name" value="Elongation Factor G (Translational Gtpase), domain 3"/>
    <property type="match status" value="1"/>
</dbReference>
<dbReference type="GO" id="GO:0005739">
    <property type="term" value="C:mitochondrion"/>
    <property type="evidence" value="ECO:0007669"/>
    <property type="project" value="UniProtKB-SubCell"/>
</dbReference>
<dbReference type="SMART" id="SM00838">
    <property type="entry name" value="EFG_C"/>
    <property type="match status" value="1"/>
</dbReference>
<dbReference type="FunFam" id="2.40.30.10:FF:000022">
    <property type="entry name" value="Elongation factor G, mitochondrial"/>
    <property type="match status" value="1"/>
</dbReference>
<evidence type="ECO:0000256" key="6">
    <source>
        <dbReference type="ARBA" id="ARBA00023134"/>
    </source>
</evidence>
<dbReference type="GO" id="GO:0070125">
    <property type="term" value="P:mitochondrial translational elongation"/>
    <property type="evidence" value="ECO:0007669"/>
    <property type="project" value="UniProtKB-UniRule"/>
</dbReference>
<evidence type="ECO:0000256" key="2">
    <source>
        <dbReference type="ARBA" id="ARBA00022741"/>
    </source>
</evidence>
<feature type="binding site" evidence="8">
    <location>
        <begin position="212"/>
        <end position="215"/>
    </location>
    <ligand>
        <name>GTP</name>
        <dbReference type="ChEBI" id="CHEBI:37565"/>
    </ligand>
</feature>
<dbReference type="PANTHER" id="PTHR43636:SF2">
    <property type="entry name" value="ELONGATION FACTOR G, MITOCHONDRIAL"/>
    <property type="match status" value="1"/>
</dbReference>
<dbReference type="GO" id="GO:0005525">
    <property type="term" value="F:GTP binding"/>
    <property type="evidence" value="ECO:0007669"/>
    <property type="project" value="UniProtKB-UniRule"/>
</dbReference>
<comment type="subcellular location">
    <subcellularLocation>
        <location evidence="8">Mitochondrion</location>
    </subcellularLocation>
</comment>
<dbReference type="SUPFAM" id="SSF54980">
    <property type="entry name" value="EF-G C-terminal domain-like"/>
    <property type="match status" value="2"/>
</dbReference>
<comment type="caution">
    <text evidence="10">The sequence shown here is derived from an EMBL/GenBank/DDBJ whole genome shotgun (WGS) entry which is preliminary data.</text>
</comment>
<evidence type="ECO:0000313" key="10">
    <source>
        <dbReference type="EMBL" id="RDB21846.1"/>
    </source>
</evidence>
<sequence length="780" mass="85833">MILGKAVAHSLLTKSISSTSTCLVNWLAISSCGRKAASTAAALKPATPVDVTEASAPLPASLLTEKDMQRLRFQRNIGVSAHIDSGKTTLTERVLFYTGRIRDIHEVRGRDSVGAKMDSMDLEREKGITIQSAATFCDWEATNPEDGTKQKYAINIIDTPGHVDFTIEVERALRVLDGAVLVLCAVAGVQSQTTTVDRQMRRYGVPRISFVNKMDRPGANPWRIVSQIRTKLRIPAAAVQVPIGVEDGFKGVVDLVNWRAIYNEGIKGSDVVVSQDIPESVLELAKEKRTELIEQLAEVDEEIGELFLNDEVPTNAQINDAIRRSTIGLKFSPVFMGSAIKNTAVQPLLDGVCAYLPNPSESEVLAHDTNLPAGSPQVPLAPAADAHLVGLAFKLEEGKYGQLTYMRVYQGTLKRGNIIYNARTGKKVKVPRLVRMHSNEMEDVDSVGPGEICAMFGVECSSGDTFTDGSTSYSMTSMFVPEPVISLAIKANGIETPNFSRALNRFQKEDPTFRVHMDRDSKETIISGMGELHLEIYVERMRREYNVDCTTGKPRVAFRETITQRAEFNYTHKKQTGGAGQFAKVVGYIEPMERDPETGKDVEFENIVMGASIPTNFIPAVEKGFYEALEKGSLSGNIICGCRLVLKEGGFHAVDSSELAFRLATIGAFREAYRVARPVILEPIMTVEVVAPVEFQSQVIGSLNTRRGTIVDSEVRDDEFTAIAEVALNEMFGYSNQLRGSTQGKGEFTMEYKTHQPVLPSLQKELEEAYRRTLPASTKK</sequence>
<comment type="function">
    <text evidence="7">Catalyzes the GTP-dependent ribosomal translocation step during translation elongation. During this step, the ribosome changes from the pre-translocational (PRE) to the post-translocational (POST) state as the newly formed A-site-bound peptidyl-tRNA and P-site-bound deacylated tRNA move to the P and E sites, respectively. Catalyzes the coordinated movement of the two tRNA molecules, the mRNA and conformational changes in the ribosome.</text>
</comment>
<dbReference type="Proteomes" id="UP000076154">
    <property type="component" value="Unassembled WGS sequence"/>
</dbReference>
<feature type="domain" description="Tr-type G" evidence="9">
    <location>
        <begin position="72"/>
        <end position="360"/>
    </location>
</feature>
<dbReference type="PRINTS" id="PR00315">
    <property type="entry name" value="ELONGATNFCT"/>
</dbReference>
<dbReference type="GO" id="GO:0003746">
    <property type="term" value="F:translation elongation factor activity"/>
    <property type="evidence" value="ECO:0007669"/>
    <property type="project" value="UniProtKB-UniRule"/>
</dbReference>
<comment type="function">
    <text evidence="8">Mitochondrial GTPase that catalyzes the GTP-dependent ribosomal translocation step during translation elongation. During this step, the ribosome changes from the pre-translocational (PRE) to the post-translocational (POST) state as the newly formed A-site-bound peptidyl-tRNA and P-site-bound deacylated tRNA move to the P and E sites, respectively. Catalyzes the coordinated movement of the two tRNA molecules, the mRNA and conformational changes in the ribosome.</text>
</comment>
<evidence type="ECO:0000256" key="5">
    <source>
        <dbReference type="ARBA" id="ARBA00023128"/>
    </source>
</evidence>
<dbReference type="FunFam" id="3.30.70.240:FF:000001">
    <property type="entry name" value="Elongation factor G"/>
    <property type="match status" value="1"/>
</dbReference>
<dbReference type="InterPro" id="IPR000640">
    <property type="entry name" value="EFG_V-like"/>
</dbReference>
<dbReference type="PROSITE" id="PS00301">
    <property type="entry name" value="G_TR_1"/>
    <property type="match status" value="1"/>
</dbReference>